<keyword evidence="3" id="KW-0597">Phosphoprotein</keyword>
<evidence type="ECO:0000256" key="1">
    <source>
        <dbReference type="ARBA" id="ARBA00000085"/>
    </source>
</evidence>
<feature type="region of interest" description="Disordered" evidence="9">
    <location>
        <begin position="11"/>
        <end position="35"/>
    </location>
</feature>
<keyword evidence="4" id="KW-0808">Transferase</keyword>
<comment type="caution">
    <text evidence="12">The sequence shown here is derived from an EMBL/GenBank/DDBJ whole genome shotgun (WGS) entry which is preliminary data.</text>
</comment>
<gene>
    <name evidence="12" type="ORF">ACFPYL_02395</name>
</gene>
<name>A0ABW1LEQ5_9ACTN</name>
<organism evidence="12 13">
    <name type="scientific">Nocardioides hankookensis</name>
    <dbReference type="NCBI Taxonomy" id="443157"/>
    <lineage>
        <taxon>Bacteria</taxon>
        <taxon>Bacillati</taxon>
        <taxon>Actinomycetota</taxon>
        <taxon>Actinomycetes</taxon>
        <taxon>Propionibacteriales</taxon>
        <taxon>Nocardioidaceae</taxon>
        <taxon>Nocardioides</taxon>
    </lineage>
</organism>
<dbReference type="SUPFAM" id="SSF55874">
    <property type="entry name" value="ATPase domain of HSP90 chaperone/DNA topoisomerase II/histidine kinase"/>
    <property type="match status" value="1"/>
</dbReference>
<keyword evidence="6 12" id="KW-0418">Kinase</keyword>
<dbReference type="Proteomes" id="UP001596135">
    <property type="component" value="Unassembled WGS sequence"/>
</dbReference>
<dbReference type="InterPro" id="IPR050482">
    <property type="entry name" value="Sensor_HK_TwoCompSys"/>
</dbReference>
<accession>A0ABW1LEQ5</accession>
<feature type="domain" description="Histidine kinase" evidence="11">
    <location>
        <begin position="325"/>
        <end position="419"/>
    </location>
</feature>
<feature type="transmembrane region" description="Helical" evidence="10">
    <location>
        <begin position="139"/>
        <end position="159"/>
    </location>
</feature>
<proteinExistence type="predicted"/>
<dbReference type="SMART" id="SM00387">
    <property type="entry name" value="HATPase_c"/>
    <property type="match status" value="1"/>
</dbReference>
<evidence type="ECO:0000256" key="10">
    <source>
        <dbReference type="SAM" id="Phobius"/>
    </source>
</evidence>
<keyword evidence="7" id="KW-0067">ATP-binding</keyword>
<dbReference type="CDD" id="cd16917">
    <property type="entry name" value="HATPase_UhpB-NarQ-NarX-like"/>
    <property type="match status" value="1"/>
</dbReference>
<protein>
    <recommendedName>
        <fullName evidence="2">histidine kinase</fullName>
        <ecNumber evidence="2">2.7.13.3</ecNumber>
    </recommendedName>
</protein>
<dbReference type="Pfam" id="PF07730">
    <property type="entry name" value="HisKA_3"/>
    <property type="match status" value="1"/>
</dbReference>
<dbReference type="PANTHER" id="PTHR24421:SF10">
    <property type="entry name" value="NITRATE_NITRITE SENSOR PROTEIN NARQ"/>
    <property type="match status" value="1"/>
</dbReference>
<keyword evidence="10" id="KW-0812">Transmembrane</keyword>
<evidence type="ECO:0000256" key="9">
    <source>
        <dbReference type="SAM" id="MobiDB-lite"/>
    </source>
</evidence>
<dbReference type="Pfam" id="PF02518">
    <property type="entry name" value="HATPase_c"/>
    <property type="match status" value="1"/>
</dbReference>
<feature type="transmembrane region" description="Helical" evidence="10">
    <location>
        <begin position="100"/>
        <end position="127"/>
    </location>
</feature>
<evidence type="ECO:0000256" key="3">
    <source>
        <dbReference type="ARBA" id="ARBA00022553"/>
    </source>
</evidence>
<keyword evidence="13" id="KW-1185">Reference proteome</keyword>
<dbReference type="InterPro" id="IPR011712">
    <property type="entry name" value="Sig_transdc_His_kin_sub3_dim/P"/>
</dbReference>
<reference evidence="13" key="1">
    <citation type="journal article" date="2019" name="Int. J. Syst. Evol. Microbiol.">
        <title>The Global Catalogue of Microorganisms (GCM) 10K type strain sequencing project: providing services to taxonomists for standard genome sequencing and annotation.</title>
        <authorList>
            <consortium name="The Broad Institute Genomics Platform"/>
            <consortium name="The Broad Institute Genome Sequencing Center for Infectious Disease"/>
            <person name="Wu L."/>
            <person name="Ma J."/>
        </authorList>
    </citation>
    <scope>NUCLEOTIDE SEQUENCE [LARGE SCALE GENOMIC DNA]</scope>
    <source>
        <strain evidence="13">CCUG 54522</strain>
    </source>
</reference>
<keyword evidence="10" id="KW-1133">Transmembrane helix</keyword>
<evidence type="ECO:0000256" key="2">
    <source>
        <dbReference type="ARBA" id="ARBA00012438"/>
    </source>
</evidence>
<keyword evidence="5" id="KW-0547">Nucleotide-binding</keyword>
<dbReference type="RefSeq" id="WP_379149953.1">
    <property type="nucleotide sequence ID" value="NZ_JBHSRJ010000001.1"/>
</dbReference>
<dbReference type="Gene3D" id="3.30.565.10">
    <property type="entry name" value="Histidine kinase-like ATPase, C-terminal domain"/>
    <property type="match status" value="1"/>
</dbReference>
<evidence type="ECO:0000256" key="4">
    <source>
        <dbReference type="ARBA" id="ARBA00022679"/>
    </source>
</evidence>
<evidence type="ECO:0000259" key="11">
    <source>
        <dbReference type="PROSITE" id="PS50109"/>
    </source>
</evidence>
<feature type="transmembrane region" description="Helical" evidence="10">
    <location>
        <begin position="69"/>
        <end position="88"/>
    </location>
</feature>
<dbReference type="InterPro" id="IPR036890">
    <property type="entry name" value="HATPase_C_sf"/>
</dbReference>
<dbReference type="InterPro" id="IPR005467">
    <property type="entry name" value="His_kinase_dom"/>
</dbReference>
<dbReference type="EMBL" id="JBHSRJ010000001">
    <property type="protein sequence ID" value="MFC6041903.1"/>
    <property type="molecule type" value="Genomic_DNA"/>
</dbReference>
<dbReference type="EC" id="2.7.13.3" evidence="2"/>
<keyword evidence="8" id="KW-0902">Two-component regulatory system</keyword>
<dbReference type="PROSITE" id="PS50109">
    <property type="entry name" value="HIS_KIN"/>
    <property type="match status" value="1"/>
</dbReference>
<sequence>MADLAIPLRFRRNDPPPPQAAATAPPTSRSTDWTQRRTSSRLVRVLLDVRLVGGLLAVMWSWIAHQQTAVLVALIVWMLAVLLLLLRWERFAEVQVAHPALHLLDLTVVTGLLVGTGLLSPVAFLLVSGGLFTGLCLGYRGAWIFSPGYVLSWFIAANANLPERLTPATEFLLLVVMPVLLVAMIFAGAAFQHAVIAAARLEDALHEQREGAAIAEERARLARELHDSVTKSVHGIALLADAVAPVVRSAPDVAEQRVGQIADAARRANRESRELLVAMRRADGTSCLAEMLRATLQRWEAVYDRVVVDRIDADLGRTDPAAQYELGAVVNEALENVAQHTPPDTKVTVSAEVADGWLDVAVADDGPGIQPGRRREAASRGHFGLVGMDERAVRTGGSCAVDSAPGRGTTVRVRIPLGGRP</sequence>
<evidence type="ECO:0000256" key="5">
    <source>
        <dbReference type="ARBA" id="ARBA00022741"/>
    </source>
</evidence>
<dbReference type="PANTHER" id="PTHR24421">
    <property type="entry name" value="NITRATE/NITRITE SENSOR PROTEIN NARX-RELATED"/>
    <property type="match status" value="1"/>
</dbReference>
<evidence type="ECO:0000256" key="6">
    <source>
        <dbReference type="ARBA" id="ARBA00022777"/>
    </source>
</evidence>
<evidence type="ECO:0000313" key="12">
    <source>
        <dbReference type="EMBL" id="MFC6041903.1"/>
    </source>
</evidence>
<evidence type="ECO:0000256" key="7">
    <source>
        <dbReference type="ARBA" id="ARBA00022840"/>
    </source>
</evidence>
<keyword evidence="10" id="KW-0472">Membrane</keyword>
<evidence type="ECO:0000313" key="13">
    <source>
        <dbReference type="Proteomes" id="UP001596135"/>
    </source>
</evidence>
<evidence type="ECO:0000256" key="8">
    <source>
        <dbReference type="ARBA" id="ARBA00023012"/>
    </source>
</evidence>
<feature type="transmembrane region" description="Helical" evidence="10">
    <location>
        <begin position="171"/>
        <end position="191"/>
    </location>
</feature>
<dbReference type="Gene3D" id="1.20.5.1930">
    <property type="match status" value="1"/>
</dbReference>
<comment type="catalytic activity">
    <reaction evidence="1">
        <text>ATP + protein L-histidine = ADP + protein N-phospho-L-histidine.</text>
        <dbReference type="EC" id="2.7.13.3"/>
    </reaction>
</comment>
<feature type="transmembrane region" description="Helical" evidence="10">
    <location>
        <begin position="45"/>
        <end position="63"/>
    </location>
</feature>
<dbReference type="GO" id="GO:0016301">
    <property type="term" value="F:kinase activity"/>
    <property type="evidence" value="ECO:0007669"/>
    <property type="project" value="UniProtKB-KW"/>
</dbReference>
<dbReference type="InterPro" id="IPR003594">
    <property type="entry name" value="HATPase_dom"/>
</dbReference>